<name>A0A7H9FIS9_STROR</name>
<proteinExistence type="predicted"/>
<accession>A0A7H9FIS9</accession>
<dbReference type="InterPro" id="IPR013324">
    <property type="entry name" value="RNA_pol_sigma_r3/r4-like"/>
</dbReference>
<dbReference type="Proteomes" id="UP000510865">
    <property type="component" value="Chromosome"/>
</dbReference>
<evidence type="ECO:0000313" key="2">
    <source>
        <dbReference type="Proteomes" id="UP000510865"/>
    </source>
</evidence>
<reference evidence="1 2" key="1">
    <citation type="submission" date="2020-05" db="EMBL/GenBank/DDBJ databases">
        <title>A novel sialic acid binding adhesin present in multiple species contributes to the pathogenesis of Infective endocarditis.</title>
        <authorList>
            <person name="Gaytan M.O."/>
            <person name="Singh A.K."/>
            <person name="Woodiga S.A."/>
            <person name="Patel S.A."/>
            <person name="Ann S.-S."/>
            <person name="Vera-Ponce de Leon A."/>
            <person name="McGrath S."/>
            <person name="Miller A."/>
            <person name="Bush J."/>
            <person name="van der Linden M."/>
            <person name="Magrini V."/>
            <person name="Wilson R.K."/>
            <person name="Kitten T."/>
            <person name="King S.J."/>
        </authorList>
    </citation>
    <scope>NUCLEOTIDE SEQUENCE [LARGE SCALE GENOMIC DNA]</scope>
    <source>
        <strain evidence="1 2">SN51445</strain>
    </source>
</reference>
<gene>
    <name evidence="1" type="ORF">HRE59_01410</name>
</gene>
<sequence>MTNKVKDKRERKIANAVKSGDWSGVDKLLSQAMDNLERKERYYGKTSLNATVTNEGRATELMDLYPDNTYNPIEQLLIKERNEHLYNVLSKLPEVDLHIFLEIALYGTSALQLTKETPFKSHKTVKKHYDDTLNILKEELGKYF</sequence>
<dbReference type="RefSeq" id="WP_045504708.1">
    <property type="nucleotide sequence ID" value="NZ_CP054134.1"/>
</dbReference>
<dbReference type="AlphaFoldDB" id="A0A7H9FIS9"/>
<dbReference type="EMBL" id="CP054134">
    <property type="protein sequence ID" value="QLL97701.1"/>
    <property type="molecule type" value="Genomic_DNA"/>
</dbReference>
<protein>
    <submittedName>
        <fullName evidence="1">Sigma-70 family RNA polymerase sigma factor</fullName>
    </submittedName>
</protein>
<evidence type="ECO:0000313" key="1">
    <source>
        <dbReference type="EMBL" id="QLL97701.1"/>
    </source>
</evidence>
<organism evidence="1 2">
    <name type="scientific">Streptococcus oralis subsp. oralis</name>
    <dbReference type="NCBI Taxonomy" id="1891914"/>
    <lineage>
        <taxon>Bacteria</taxon>
        <taxon>Bacillati</taxon>
        <taxon>Bacillota</taxon>
        <taxon>Bacilli</taxon>
        <taxon>Lactobacillales</taxon>
        <taxon>Streptococcaceae</taxon>
        <taxon>Streptococcus</taxon>
    </lineage>
</organism>
<dbReference type="SUPFAM" id="SSF88659">
    <property type="entry name" value="Sigma3 and sigma4 domains of RNA polymerase sigma factors"/>
    <property type="match status" value="1"/>
</dbReference>